<dbReference type="Proteomes" id="UP001164250">
    <property type="component" value="Chromosome 10"/>
</dbReference>
<evidence type="ECO:0000313" key="2">
    <source>
        <dbReference type="Proteomes" id="UP001164250"/>
    </source>
</evidence>
<reference evidence="2" key="1">
    <citation type="journal article" date="2023" name="G3 (Bethesda)">
        <title>Genome assembly and association tests identify interacting loci associated with vigor, precocity, and sex in interspecific pistachio rootstocks.</title>
        <authorList>
            <person name="Palmer W."/>
            <person name="Jacygrad E."/>
            <person name="Sagayaradj S."/>
            <person name="Cavanaugh K."/>
            <person name="Han R."/>
            <person name="Bertier L."/>
            <person name="Beede B."/>
            <person name="Kafkas S."/>
            <person name="Golino D."/>
            <person name="Preece J."/>
            <person name="Michelmore R."/>
        </authorList>
    </citation>
    <scope>NUCLEOTIDE SEQUENCE [LARGE SCALE GENOMIC DNA]</scope>
</reference>
<keyword evidence="2" id="KW-1185">Reference proteome</keyword>
<proteinExistence type="predicted"/>
<accession>A0ACC1AJG4</accession>
<sequence>MANVVVGGSFVDSQKNVFDLGAFVGDLTFEEDASGQSQTSYHPSTTASGPVSWNMHGVDNRSLKNGILPNSTYHHEQHTKPLVRHVQDGVNVTSVARYPGYYSSYQQQPNHSYSQPVGAYQNAGAPYPPVSLFLNSGSYPGPASYSGTYHHLGDYQKAGSYPKAIGTYNSSTTVPSLHYPQQYKQWTYFEREFVSILGKQAIKRISNLTRLCSVKMANVVENRVGGSFGDANDAQKNVFDLGAFVGDLTFEEDASGEFDYSQVFLNVCVKLVVGNLRGSPLEAFADVDCHCSLFWAVMTLEGVEKELEECKNYDVVENILSKGTTLREYMKGVENDLRQVEVDSIQDYIKESDNLLSLHDQIRDGDATVTDGDS</sequence>
<name>A0ACC1AJG4_9ROSI</name>
<comment type="caution">
    <text evidence="1">The sequence shown here is derived from an EMBL/GenBank/DDBJ whole genome shotgun (WGS) entry which is preliminary data.</text>
</comment>
<dbReference type="EMBL" id="CM047906">
    <property type="protein sequence ID" value="KAJ0086827.1"/>
    <property type="molecule type" value="Genomic_DNA"/>
</dbReference>
<protein>
    <submittedName>
        <fullName evidence="1">Uncharacterized protein</fullName>
    </submittedName>
</protein>
<gene>
    <name evidence="1" type="ORF">Patl1_07230</name>
</gene>
<organism evidence="1 2">
    <name type="scientific">Pistacia atlantica</name>
    <dbReference type="NCBI Taxonomy" id="434234"/>
    <lineage>
        <taxon>Eukaryota</taxon>
        <taxon>Viridiplantae</taxon>
        <taxon>Streptophyta</taxon>
        <taxon>Embryophyta</taxon>
        <taxon>Tracheophyta</taxon>
        <taxon>Spermatophyta</taxon>
        <taxon>Magnoliopsida</taxon>
        <taxon>eudicotyledons</taxon>
        <taxon>Gunneridae</taxon>
        <taxon>Pentapetalae</taxon>
        <taxon>rosids</taxon>
        <taxon>malvids</taxon>
        <taxon>Sapindales</taxon>
        <taxon>Anacardiaceae</taxon>
        <taxon>Pistacia</taxon>
    </lineage>
</organism>
<evidence type="ECO:0000313" key="1">
    <source>
        <dbReference type="EMBL" id="KAJ0086827.1"/>
    </source>
</evidence>